<proteinExistence type="predicted"/>
<keyword evidence="2" id="KW-0378">Hydrolase</keyword>
<gene>
    <name evidence="2" type="ORF">LEP1GSC124_0220</name>
</gene>
<sequence length="34" mass="3758">MANLKLLLVGIGNPGQKYVHNRHNIGFVILDSLL</sequence>
<evidence type="ECO:0000313" key="3">
    <source>
        <dbReference type="Proteomes" id="UP000012117"/>
    </source>
</evidence>
<organism evidence="2 3">
    <name type="scientific">Leptospira interrogans serovar Pyrogenes str. 200701872</name>
    <dbReference type="NCBI Taxonomy" id="1193029"/>
    <lineage>
        <taxon>Bacteria</taxon>
        <taxon>Pseudomonadati</taxon>
        <taxon>Spirochaetota</taxon>
        <taxon>Spirochaetia</taxon>
        <taxon>Leptospirales</taxon>
        <taxon>Leptospiraceae</taxon>
        <taxon>Leptospira</taxon>
    </lineage>
</organism>
<dbReference type="Gene3D" id="3.40.50.1470">
    <property type="entry name" value="Peptidyl-tRNA hydrolase"/>
    <property type="match status" value="1"/>
</dbReference>
<dbReference type="PROSITE" id="PS01195">
    <property type="entry name" value="PEPT_TRNA_HYDROL_1"/>
    <property type="match status" value="1"/>
</dbReference>
<dbReference type="AlphaFoldDB" id="M6ZJX4"/>
<comment type="caution">
    <text evidence="2">The sequence shown here is derived from an EMBL/GenBank/DDBJ whole genome shotgun (WGS) entry which is preliminary data.</text>
</comment>
<dbReference type="InterPro" id="IPR036416">
    <property type="entry name" value="Pept_tRNA_hydro_sf"/>
</dbReference>
<dbReference type="EMBL" id="AKWN02000303">
    <property type="protein sequence ID" value="EMP06783.1"/>
    <property type="molecule type" value="Genomic_DNA"/>
</dbReference>
<dbReference type="GO" id="GO:0004045">
    <property type="term" value="F:peptidyl-tRNA hydrolase activity"/>
    <property type="evidence" value="ECO:0007669"/>
    <property type="project" value="InterPro"/>
</dbReference>
<evidence type="ECO:0000313" key="2">
    <source>
        <dbReference type="EMBL" id="EMP06783.1"/>
    </source>
</evidence>
<dbReference type="SUPFAM" id="SSF53178">
    <property type="entry name" value="Peptidyl-tRNA hydrolase-like"/>
    <property type="match status" value="1"/>
</dbReference>
<name>M6ZJX4_LEPIR</name>
<reference evidence="2 3" key="1">
    <citation type="submission" date="2013-01" db="EMBL/GenBank/DDBJ databases">
        <authorList>
            <person name="Harkins D.M."/>
            <person name="Durkin A.S."/>
            <person name="Brinkac L.M."/>
            <person name="Haft D.H."/>
            <person name="Selengut J.D."/>
            <person name="Sanka R."/>
            <person name="DePew J."/>
            <person name="Purushe J."/>
            <person name="Picardeau M."/>
            <person name="Werts C."/>
            <person name="Goarant C."/>
            <person name="Vinetz J.M."/>
            <person name="Sutton G.G."/>
            <person name="Nierman W.C."/>
            <person name="Fouts D.E."/>
        </authorList>
    </citation>
    <scope>NUCLEOTIDE SEQUENCE [LARGE SCALE GENOMIC DNA]</scope>
    <source>
        <strain evidence="2 3">200701872</strain>
    </source>
</reference>
<dbReference type="Pfam" id="PF01195">
    <property type="entry name" value="Pept_tRNA_hydro"/>
    <property type="match status" value="1"/>
</dbReference>
<dbReference type="Proteomes" id="UP000012117">
    <property type="component" value="Unassembled WGS sequence"/>
</dbReference>
<feature type="non-terminal residue" evidence="2">
    <location>
        <position position="34"/>
    </location>
</feature>
<dbReference type="InterPro" id="IPR018171">
    <property type="entry name" value="Pept_tRNA_hydro_CS"/>
</dbReference>
<evidence type="ECO:0000256" key="1">
    <source>
        <dbReference type="ARBA" id="ARBA00050038"/>
    </source>
</evidence>
<accession>M6ZJX4</accession>
<protein>
    <recommendedName>
        <fullName evidence="1">Peptidyl-tRNA hydrolase</fullName>
    </recommendedName>
</protein>
<dbReference type="InterPro" id="IPR001328">
    <property type="entry name" value="Pept_tRNA_hydro"/>
</dbReference>